<dbReference type="eggNOG" id="COG0366">
    <property type="taxonomic scope" value="Bacteria"/>
</dbReference>
<protein>
    <submittedName>
        <fullName evidence="6">Carbohydrate binding domain protein</fullName>
    </submittedName>
</protein>
<feature type="coiled-coil region" evidence="1">
    <location>
        <begin position="702"/>
        <end position="729"/>
    </location>
</feature>
<keyword evidence="7" id="KW-1185">Reference proteome</keyword>
<dbReference type="InterPro" id="IPR049314">
    <property type="entry name" value="GH101_dom-5"/>
</dbReference>
<dbReference type="Gene3D" id="1.20.1270.90">
    <property type="entry name" value="AF1782-like"/>
    <property type="match status" value="1"/>
</dbReference>
<dbReference type="EMBL" id="AMEZ01000127">
    <property type="protein sequence ID" value="EKY22398.1"/>
    <property type="molecule type" value="Genomic_DNA"/>
</dbReference>
<dbReference type="InterPro" id="IPR040502">
    <property type="entry name" value="GH101_dom-6"/>
</dbReference>
<feature type="non-terminal residue" evidence="6">
    <location>
        <position position="1"/>
    </location>
</feature>
<evidence type="ECO:0000259" key="4">
    <source>
        <dbReference type="Pfam" id="PF17974"/>
    </source>
</evidence>
<dbReference type="HOGENOM" id="CLU_339367_0_0_9"/>
<dbReference type="Gene3D" id="2.60.120.260">
    <property type="entry name" value="Galactose-binding domain-like"/>
    <property type="match status" value="2"/>
</dbReference>
<keyword evidence="1" id="KW-0175">Coiled coil</keyword>
<evidence type="ECO:0000313" key="6">
    <source>
        <dbReference type="EMBL" id="EKY22398.1"/>
    </source>
</evidence>
<dbReference type="Pfam" id="PF21466">
    <property type="entry name" value="GH101_dom-5"/>
    <property type="match status" value="1"/>
</dbReference>
<evidence type="ECO:0000259" key="2">
    <source>
        <dbReference type="Pfam" id="PF12905"/>
    </source>
</evidence>
<dbReference type="eggNOG" id="COG1196">
    <property type="taxonomic scope" value="Bacteria"/>
</dbReference>
<dbReference type="Proteomes" id="UP000010420">
    <property type="component" value="Unassembled WGS sequence"/>
</dbReference>
<feature type="domain" description="Endo-alpha-N-acetylgalactosaminidase" evidence="5">
    <location>
        <begin position="228"/>
        <end position="369"/>
    </location>
</feature>
<comment type="caution">
    <text evidence="6">The sequence shown here is derived from an EMBL/GenBank/DDBJ whole genome shotgun (WGS) entry which is preliminary data.</text>
</comment>
<dbReference type="Gene3D" id="1.20.1270.70">
    <property type="entry name" value="Designed single chain three-helix bundle"/>
    <property type="match status" value="1"/>
</dbReference>
<gene>
    <name evidence="6" type="ORF">HMPREF0216_03245</name>
</gene>
<dbReference type="InterPro" id="IPR025706">
    <property type="entry name" value="Endoa_GalNAc"/>
</dbReference>
<dbReference type="SUPFAM" id="SSF49785">
    <property type="entry name" value="Galactose-binding domain-like"/>
    <property type="match status" value="1"/>
</dbReference>
<dbReference type="AlphaFoldDB" id="L1Q348"/>
<organism evidence="6 7">
    <name type="scientific">Clostridium celatum DSM 1785</name>
    <dbReference type="NCBI Taxonomy" id="545697"/>
    <lineage>
        <taxon>Bacteria</taxon>
        <taxon>Bacillati</taxon>
        <taxon>Bacillota</taxon>
        <taxon>Clostridia</taxon>
        <taxon>Eubacteriales</taxon>
        <taxon>Clostridiaceae</taxon>
        <taxon>Clostridium</taxon>
    </lineage>
</organism>
<proteinExistence type="predicted"/>
<dbReference type="InterPro" id="IPR035364">
    <property type="entry name" value="Beta_sandwich_GH101"/>
</dbReference>
<dbReference type="GO" id="GO:0033926">
    <property type="term" value="F:endo-alpha-N-acetylgalactosaminidase activity"/>
    <property type="evidence" value="ECO:0007669"/>
    <property type="project" value="InterPro"/>
</dbReference>
<dbReference type="Pfam" id="PF12905">
    <property type="entry name" value="Glyco_hydro_101"/>
    <property type="match status" value="1"/>
</dbReference>
<evidence type="ECO:0000313" key="7">
    <source>
        <dbReference type="Proteomes" id="UP000010420"/>
    </source>
</evidence>
<dbReference type="InterPro" id="IPR013780">
    <property type="entry name" value="Glyco_hydro_b"/>
</dbReference>
<feature type="domain" description="Endo-alpha-N-acetylgalactosaminidase" evidence="4">
    <location>
        <begin position="384"/>
        <end position="485"/>
    </location>
</feature>
<dbReference type="Gene3D" id="2.60.40.1180">
    <property type="entry name" value="Golgi alpha-mannosidase II"/>
    <property type="match status" value="1"/>
</dbReference>
<feature type="non-terminal residue" evidence="6">
    <location>
        <position position="839"/>
    </location>
</feature>
<feature type="domain" description="Glycosyl hydrolase 101 beta-sandwich" evidence="3">
    <location>
        <begin position="75"/>
        <end position="184"/>
    </location>
</feature>
<dbReference type="Pfam" id="PF17974">
    <property type="entry name" value="GalBD_like"/>
    <property type="match status" value="1"/>
</dbReference>
<dbReference type="RefSeq" id="WP_005215986.1">
    <property type="nucleotide sequence ID" value="NZ_KB291711.1"/>
</dbReference>
<dbReference type="Pfam" id="PF07554">
    <property type="entry name" value="FIVAR"/>
    <property type="match status" value="2"/>
</dbReference>
<dbReference type="Pfam" id="PF17451">
    <property type="entry name" value="Glyco_hyd_101C"/>
    <property type="match status" value="1"/>
</dbReference>
<evidence type="ECO:0000259" key="3">
    <source>
        <dbReference type="Pfam" id="PF17451"/>
    </source>
</evidence>
<reference evidence="6 7" key="1">
    <citation type="submission" date="2012-05" db="EMBL/GenBank/DDBJ databases">
        <authorList>
            <person name="Weinstock G."/>
            <person name="Sodergren E."/>
            <person name="Lobos E.A."/>
            <person name="Fulton L."/>
            <person name="Fulton R."/>
            <person name="Courtney L."/>
            <person name="Fronick C."/>
            <person name="O'Laughlin M."/>
            <person name="Godfrey J."/>
            <person name="Wilson R.M."/>
            <person name="Miner T."/>
            <person name="Farmer C."/>
            <person name="Delehaunty K."/>
            <person name="Cordes M."/>
            <person name="Minx P."/>
            <person name="Tomlinson C."/>
            <person name="Chen J."/>
            <person name="Wollam A."/>
            <person name="Pepin K.H."/>
            <person name="Bhonagiri V."/>
            <person name="Zhang X."/>
            <person name="Suruliraj S."/>
            <person name="Warren W."/>
            <person name="Mitreva M."/>
            <person name="Mardis E.R."/>
            <person name="Wilson R.K."/>
        </authorList>
    </citation>
    <scope>NUCLEOTIDE SEQUENCE [LARGE SCALE GENOMIC DNA]</scope>
    <source>
        <strain evidence="6 7">DSM 1785</strain>
    </source>
</reference>
<dbReference type="InterPro" id="IPR008979">
    <property type="entry name" value="Galactose-bd-like_sf"/>
</dbReference>
<accession>L1Q348</accession>
<evidence type="ECO:0000259" key="5">
    <source>
        <dbReference type="Pfam" id="PF21466"/>
    </source>
</evidence>
<feature type="domain" description="Endo-alpha-N-acetylgalactosaminidase" evidence="2">
    <location>
        <begin position="3"/>
        <end position="63"/>
    </location>
</feature>
<dbReference type="STRING" id="545697.HMPREF0216_03245"/>
<evidence type="ECO:0000256" key="1">
    <source>
        <dbReference type="SAM" id="Coils"/>
    </source>
</evidence>
<name>L1Q348_9CLOT</name>
<sequence>SPLEEHVTWTHWGADPAYPNQGGTSEILRFVRNSTKDGFLSNSLLKGNKHLLANGWGNQHALEGTNGMDTFYNQVLPTKYMQHFDIMKMTDDEVLFNEDLRAVREGADINYYKDGKLVATTPESTIGSTGMGKTNLFLEWNFDEEQDTKIYHWNPFGTISTWDVPDSWSGLSNVHVYELTDLGRVEVGTVDIVDGKVTLDVEQNTPYIITQGEVAQDRIDDWGYGSQIKDPGFDSQEWNTWSKTSTSGNTDHITFVNETLTSRAGNDVVAITNKQGTISQEIEGLESGKTYSISAWVKNNDKRTVTLTVDCGDVNVTNVTTLDAFARQGEGHKYLNDKFTRMEVEVTVPAGVTTASISLDAAEGNGTVYVDDFRIWEHPGQTNKDGYVFYEDFENVDEGITPFFLAPGRGTSNRSHLAEKDLLGRQKMTWVLDGRFSLKTNQQSGETGQMLVTDDSTFKLEANKTYELGFIYSLADATPGYTVNIKSRTAGTIVSIPLTSTNVASGQYTNVEERTTTFTTGNNDDYYISIDKGSGYADLILDNIYVSEIDTTVENPVLNKVNLSLSINEVAVGEELDLSLVLVNGLMNNGSKADLSDATIEYVIDNNEIATIEDGKLVGLTNGVTAITANVTSNGNTISSNTVTIKVGEVENEIPPVVEVDKSGLQAVVDKVDTLIESDYTQESWANLIVALEAANSVLADKEATEEEVKTATTNLEAAIKSLEEKEENAFKAHLEIAVEEALKVTEAELSNVVPVVVEEFKAAIAEAQDILNNNKATQAEVEKSFDRLAKAMQMLSFQKGDKTNLISLIERIEALDSSKYIASTWDKLAIALEASNGV</sequence>